<accession>A0ABT9JDS5</accession>
<dbReference type="RefSeq" id="WP_305963820.1">
    <property type="nucleotide sequence ID" value="NZ_JAVAMQ010000011.1"/>
</dbReference>
<keyword evidence="2" id="KW-1185">Reference proteome</keyword>
<evidence type="ECO:0000313" key="2">
    <source>
        <dbReference type="Proteomes" id="UP001224997"/>
    </source>
</evidence>
<dbReference type="EMBL" id="JAVAMQ010000011">
    <property type="protein sequence ID" value="MDP5307975.1"/>
    <property type="molecule type" value="Genomic_DNA"/>
</dbReference>
<evidence type="ECO:0000313" key="1">
    <source>
        <dbReference type="EMBL" id="MDP5307975.1"/>
    </source>
</evidence>
<dbReference type="Proteomes" id="UP001224997">
    <property type="component" value="Unassembled WGS sequence"/>
</dbReference>
<name>A0ABT9JDS5_9RHOB</name>
<organism evidence="1 2">
    <name type="scientific">Paracoccus spongiarum</name>
    <dbReference type="NCBI Taxonomy" id="3064387"/>
    <lineage>
        <taxon>Bacteria</taxon>
        <taxon>Pseudomonadati</taxon>
        <taxon>Pseudomonadota</taxon>
        <taxon>Alphaproteobacteria</taxon>
        <taxon>Rhodobacterales</taxon>
        <taxon>Paracoccaceae</taxon>
        <taxon>Paracoccus</taxon>
    </lineage>
</organism>
<reference evidence="1 2" key="1">
    <citation type="submission" date="2023-08" db="EMBL/GenBank/DDBJ databases">
        <authorList>
            <person name="Park J.-S."/>
        </authorList>
    </citation>
    <scope>NUCLEOTIDE SEQUENCE [LARGE SCALE GENOMIC DNA]</scope>
    <source>
        <strain evidence="1 2">2205BS29-5</strain>
    </source>
</reference>
<gene>
    <name evidence="1" type="ORF">Q5Y72_12850</name>
</gene>
<comment type="caution">
    <text evidence="1">The sequence shown here is derived from an EMBL/GenBank/DDBJ whole genome shotgun (WGS) entry which is preliminary data.</text>
</comment>
<sequence>MNQVSTISSTAGKPLVRRLPLSFEGVDLKFCRNPLCATFGIPPDPFQRRRGGPPAPDEAIRGVVAGKKHEDFFRCPSCGRTSRVRNNKAIAEEDRRRERLHELIPAAPSCPDQKSFAHGMEPEKYPEFYRSFGKTAKGDPRWQCPR</sequence>
<proteinExistence type="predicted"/>
<protein>
    <submittedName>
        <fullName evidence="1">Uncharacterized protein</fullName>
    </submittedName>
</protein>